<dbReference type="Proteomes" id="UP000093355">
    <property type="component" value="Unassembled WGS sequence"/>
</dbReference>
<protein>
    <submittedName>
        <fullName evidence="1">Helicase</fullName>
    </submittedName>
</protein>
<dbReference type="NCBIfam" id="TIGR03816">
    <property type="entry name" value="tadE_like_DECH"/>
    <property type="match status" value="1"/>
</dbReference>
<sequence>MAGSILGAGMVAGTSLLLAGLVAAGAAAVEGQRVAAIADGAALAAADAASGAVRGEPCARAAEVAEAQGAVVVSCVLDELIATVSVRASFASFPVAAIARAGPPP</sequence>
<name>A0A1B9NBH8_9MICO</name>
<comment type="caution">
    <text evidence="1">The sequence shown here is derived from an EMBL/GenBank/DDBJ whole genome shotgun (WGS) entry which is preliminary data.</text>
</comment>
<keyword evidence="1" id="KW-0547">Nucleotide-binding</keyword>
<dbReference type="EMBL" id="LXMD01000023">
    <property type="protein sequence ID" value="OCG73933.1"/>
    <property type="molecule type" value="Genomic_DNA"/>
</dbReference>
<keyword evidence="1" id="KW-0067">ATP-binding</keyword>
<organism evidence="1 2">
    <name type="scientific">Microbacterium sediminis</name>
    <dbReference type="NCBI Taxonomy" id="904291"/>
    <lineage>
        <taxon>Bacteria</taxon>
        <taxon>Bacillati</taxon>
        <taxon>Actinomycetota</taxon>
        <taxon>Actinomycetes</taxon>
        <taxon>Micrococcales</taxon>
        <taxon>Microbacteriaceae</taxon>
        <taxon>Microbacterium</taxon>
    </lineage>
</organism>
<dbReference type="STRING" id="904291.A7J15_06925"/>
<keyword evidence="2" id="KW-1185">Reference proteome</keyword>
<dbReference type="GO" id="GO:0004386">
    <property type="term" value="F:helicase activity"/>
    <property type="evidence" value="ECO:0007669"/>
    <property type="project" value="UniProtKB-KW"/>
</dbReference>
<dbReference type="RefSeq" id="WP_067026309.1">
    <property type="nucleotide sequence ID" value="NZ_CP038256.1"/>
</dbReference>
<keyword evidence="1" id="KW-0347">Helicase</keyword>
<accession>A0A1B9NBH8</accession>
<reference evidence="1 2" key="1">
    <citation type="submission" date="2016-05" db="EMBL/GenBank/DDBJ databases">
        <authorList>
            <person name="Lavstsen T."/>
            <person name="Jespersen J.S."/>
        </authorList>
    </citation>
    <scope>NUCLEOTIDE SEQUENCE [LARGE SCALE GENOMIC DNA]</scope>
    <source>
        <strain evidence="1 2">YLB-01</strain>
    </source>
</reference>
<keyword evidence="1" id="KW-0378">Hydrolase</keyword>
<gene>
    <name evidence="1" type="ORF">A7J15_06925</name>
</gene>
<proteinExistence type="predicted"/>
<dbReference type="AlphaFoldDB" id="A0A1B9NBH8"/>
<evidence type="ECO:0000313" key="1">
    <source>
        <dbReference type="EMBL" id="OCG73933.1"/>
    </source>
</evidence>
<dbReference type="InterPro" id="IPR021202">
    <property type="entry name" value="Rv3654c-like"/>
</dbReference>
<dbReference type="OrthoDB" id="5084262at2"/>
<evidence type="ECO:0000313" key="2">
    <source>
        <dbReference type="Proteomes" id="UP000093355"/>
    </source>
</evidence>